<proteinExistence type="predicted"/>
<dbReference type="EMBL" id="KQ976500">
    <property type="protein sequence ID" value="KYM83224.1"/>
    <property type="molecule type" value="Genomic_DNA"/>
</dbReference>
<accession>A0A195BG90</accession>
<organism evidence="2 3">
    <name type="scientific">Atta colombica</name>
    <dbReference type="NCBI Taxonomy" id="520822"/>
    <lineage>
        <taxon>Eukaryota</taxon>
        <taxon>Metazoa</taxon>
        <taxon>Ecdysozoa</taxon>
        <taxon>Arthropoda</taxon>
        <taxon>Hexapoda</taxon>
        <taxon>Insecta</taxon>
        <taxon>Pterygota</taxon>
        <taxon>Neoptera</taxon>
        <taxon>Endopterygota</taxon>
        <taxon>Hymenoptera</taxon>
        <taxon>Apocrita</taxon>
        <taxon>Aculeata</taxon>
        <taxon>Formicoidea</taxon>
        <taxon>Formicidae</taxon>
        <taxon>Myrmicinae</taxon>
        <taxon>Atta</taxon>
    </lineage>
</organism>
<protein>
    <submittedName>
        <fullName evidence="2">Uncharacterized protein</fullName>
    </submittedName>
</protein>
<reference evidence="2 3" key="1">
    <citation type="submission" date="2015-09" db="EMBL/GenBank/DDBJ databases">
        <title>Atta colombica WGS genome.</title>
        <authorList>
            <person name="Nygaard S."/>
            <person name="Hu H."/>
            <person name="Boomsma J."/>
            <person name="Zhang G."/>
        </authorList>
    </citation>
    <scope>NUCLEOTIDE SEQUENCE [LARGE SCALE GENOMIC DNA]</scope>
    <source>
        <strain evidence="2">Treedump-2</strain>
        <tissue evidence="2">Whole body</tissue>
    </source>
</reference>
<feature type="region of interest" description="Disordered" evidence="1">
    <location>
        <begin position="243"/>
        <end position="274"/>
    </location>
</feature>
<keyword evidence="3" id="KW-1185">Reference proteome</keyword>
<dbReference type="AlphaFoldDB" id="A0A195BG90"/>
<evidence type="ECO:0000313" key="3">
    <source>
        <dbReference type="Proteomes" id="UP000078540"/>
    </source>
</evidence>
<gene>
    <name evidence="2" type="ORF">ALC53_06492</name>
</gene>
<sequence length="298" mass="34520">MSTEIFQRAPLLLQLAPNVCLPAKRRVKCETGALQYFSFTFQELHENELVFLRLVYQSIRVNFVIPSSFCDRSFIQEFAFPRFAEGFSQMLFDSMHEGHEKRDGDRYELKPMSQSEYCFRSTYCNGNRSNHPLSYSSDKHISSPALSIFTLARRAIDLFLSGLSYHSRIQNNPPTKFDCLFQISSFIELYHLYLVKFLDNLTKPFLPCCFKRIFCFKNFVLISDRLASNADVIRKCLTHNTEDRTGTGGDNRQQDEERASRRTASRGRSMTTSREFARDYRTPVVDVCPSLVSYLSVA</sequence>
<dbReference type="Proteomes" id="UP000078540">
    <property type="component" value="Unassembled WGS sequence"/>
</dbReference>
<evidence type="ECO:0000256" key="1">
    <source>
        <dbReference type="SAM" id="MobiDB-lite"/>
    </source>
</evidence>
<evidence type="ECO:0000313" key="2">
    <source>
        <dbReference type="EMBL" id="KYM83224.1"/>
    </source>
</evidence>
<name>A0A195BG90_9HYME</name>